<dbReference type="InterPro" id="IPR039774">
    <property type="entry name" value="Sin3-like"/>
</dbReference>
<comment type="subcellular location">
    <subcellularLocation>
        <location evidence="1">Nucleus</location>
    </subcellularLocation>
</comment>
<dbReference type="InterPro" id="IPR036600">
    <property type="entry name" value="PAH_sf"/>
</dbReference>
<evidence type="ECO:0000256" key="2">
    <source>
        <dbReference type="ARBA" id="ARBA00022491"/>
    </source>
</evidence>
<keyword evidence="2" id="KW-0678">Repressor</keyword>
<feature type="compositionally biased region" description="Basic and acidic residues" evidence="4">
    <location>
        <begin position="129"/>
        <end position="180"/>
    </location>
</feature>
<dbReference type="SUPFAM" id="SSF47762">
    <property type="entry name" value="PAH2 domain"/>
    <property type="match status" value="1"/>
</dbReference>
<protein>
    <submittedName>
        <fullName evidence="5">Uncharacterized protein</fullName>
    </submittedName>
</protein>
<dbReference type="Proteomes" id="UP001386955">
    <property type="component" value="Unassembled WGS sequence"/>
</dbReference>
<keyword evidence="6" id="KW-1185">Reference proteome</keyword>
<dbReference type="PANTHER" id="PTHR12346:SF0">
    <property type="entry name" value="SIN3A, ISOFORM G"/>
    <property type="match status" value="1"/>
</dbReference>
<evidence type="ECO:0000256" key="4">
    <source>
        <dbReference type="SAM" id="MobiDB-lite"/>
    </source>
</evidence>
<dbReference type="GO" id="GO:0000118">
    <property type="term" value="C:histone deacetylase complex"/>
    <property type="evidence" value="ECO:0007669"/>
    <property type="project" value="TreeGrafter"/>
</dbReference>
<keyword evidence="3" id="KW-0539">Nucleus</keyword>
<proteinExistence type="predicted"/>
<gene>
    <name evidence="5" type="ORF">VNO78_27299</name>
</gene>
<dbReference type="PANTHER" id="PTHR12346">
    <property type="entry name" value="SIN3B-RELATED"/>
    <property type="match status" value="1"/>
</dbReference>
<organism evidence="5 6">
    <name type="scientific">Psophocarpus tetragonolobus</name>
    <name type="common">Winged bean</name>
    <name type="synonym">Dolichos tetragonolobus</name>
    <dbReference type="NCBI Taxonomy" id="3891"/>
    <lineage>
        <taxon>Eukaryota</taxon>
        <taxon>Viridiplantae</taxon>
        <taxon>Streptophyta</taxon>
        <taxon>Embryophyta</taxon>
        <taxon>Tracheophyta</taxon>
        <taxon>Spermatophyta</taxon>
        <taxon>Magnoliopsida</taxon>
        <taxon>eudicotyledons</taxon>
        <taxon>Gunneridae</taxon>
        <taxon>Pentapetalae</taxon>
        <taxon>rosids</taxon>
        <taxon>fabids</taxon>
        <taxon>Fabales</taxon>
        <taxon>Fabaceae</taxon>
        <taxon>Papilionoideae</taxon>
        <taxon>50 kb inversion clade</taxon>
        <taxon>NPAAA clade</taxon>
        <taxon>indigoferoid/millettioid clade</taxon>
        <taxon>Phaseoleae</taxon>
        <taxon>Psophocarpus</taxon>
    </lineage>
</organism>
<feature type="region of interest" description="Disordered" evidence="4">
    <location>
        <begin position="119"/>
        <end position="194"/>
    </location>
</feature>
<evidence type="ECO:0000256" key="3">
    <source>
        <dbReference type="ARBA" id="ARBA00023242"/>
    </source>
</evidence>
<accession>A0AAN9X9Y7</accession>
<dbReference type="InterPro" id="IPR003822">
    <property type="entry name" value="PAH"/>
</dbReference>
<evidence type="ECO:0000256" key="1">
    <source>
        <dbReference type="ARBA" id="ARBA00004123"/>
    </source>
</evidence>
<dbReference type="AlphaFoldDB" id="A0AAN9X9Y7"/>
<reference evidence="5 6" key="1">
    <citation type="submission" date="2024-01" db="EMBL/GenBank/DDBJ databases">
        <title>The genomes of 5 underutilized Papilionoideae crops provide insights into root nodulation and disease resistanc.</title>
        <authorList>
            <person name="Jiang F."/>
        </authorList>
    </citation>
    <scope>NUCLEOTIDE SEQUENCE [LARGE SCALE GENOMIC DNA]</scope>
    <source>
        <strain evidence="5">DUOXIRENSHENG_FW03</strain>
        <tissue evidence="5">Leaves</tissue>
    </source>
</reference>
<evidence type="ECO:0000313" key="6">
    <source>
        <dbReference type="Proteomes" id="UP001386955"/>
    </source>
</evidence>
<dbReference type="Pfam" id="PF02671">
    <property type="entry name" value="PAH"/>
    <property type="match status" value="1"/>
</dbReference>
<sequence>MERLVGRSVERALAERVRGRFCFVAMVEMIGLYYPTMERKRRIAQGFYGIDKIGVIERVKELFKGHPGLISGFNTFLTNGHEIILPLEDEQPPQKKPVELAEGINFLGKTKRERITASNGDCDLSAGHSDTESDRCLMNADKDKGRHGSKEKNYKEERDRRQWKKDDRDYDHDGSGEHLSNKRSCCSAKASGAEPLPDTDEIFGICF</sequence>
<dbReference type="GO" id="GO:0000122">
    <property type="term" value="P:negative regulation of transcription by RNA polymerase II"/>
    <property type="evidence" value="ECO:0007669"/>
    <property type="project" value="TreeGrafter"/>
</dbReference>
<dbReference type="GO" id="GO:0000785">
    <property type="term" value="C:chromatin"/>
    <property type="evidence" value="ECO:0007669"/>
    <property type="project" value="TreeGrafter"/>
</dbReference>
<name>A0AAN9X9Y7_PSOTE</name>
<evidence type="ECO:0000313" key="5">
    <source>
        <dbReference type="EMBL" id="KAK7386923.1"/>
    </source>
</evidence>
<dbReference type="Gene3D" id="1.20.1160.11">
    <property type="entry name" value="Paired amphipathic helix"/>
    <property type="match status" value="1"/>
</dbReference>
<dbReference type="GO" id="GO:0003714">
    <property type="term" value="F:transcription corepressor activity"/>
    <property type="evidence" value="ECO:0007669"/>
    <property type="project" value="InterPro"/>
</dbReference>
<comment type="caution">
    <text evidence="5">The sequence shown here is derived from an EMBL/GenBank/DDBJ whole genome shotgun (WGS) entry which is preliminary data.</text>
</comment>
<dbReference type="EMBL" id="JAYMYS010000007">
    <property type="protein sequence ID" value="KAK7386923.1"/>
    <property type="molecule type" value="Genomic_DNA"/>
</dbReference>